<accession>A0ABU6YED2</accession>
<protein>
    <submittedName>
        <fullName evidence="1">Uncharacterized protein</fullName>
    </submittedName>
</protein>
<evidence type="ECO:0000313" key="2">
    <source>
        <dbReference type="Proteomes" id="UP001341840"/>
    </source>
</evidence>
<proteinExistence type="predicted"/>
<evidence type="ECO:0000313" key="1">
    <source>
        <dbReference type="EMBL" id="MED6208772.1"/>
    </source>
</evidence>
<organism evidence="1 2">
    <name type="scientific">Stylosanthes scabra</name>
    <dbReference type="NCBI Taxonomy" id="79078"/>
    <lineage>
        <taxon>Eukaryota</taxon>
        <taxon>Viridiplantae</taxon>
        <taxon>Streptophyta</taxon>
        <taxon>Embryophyta</taxon>
        <taxon>Tracheophyta</taxon>
        <taxon>Spermatophyta</taxon>
        <taxon>Magnoliopsida</taxon>
        <taxon>eudicotyledons</taxon>
        <taxon>Gunneridae</taxon>
        <taxon>Pentapetalae</taxon>
        <taxon>rosids</taxon>
        <taxon>fabids</taxon>
        <taxon>Fabales</taxon>
        <taxon>Fabaceae</taxon>
        <taxon>Papilionoideae</taxon>
        <taxon>50 kb inversion clade</taxon>
        <taxon>dalbergioids sensu lato</taxon>
        <taxon>Dalbergieae</taxon>
        <taxon>Pterocarpus clade</taxon>
        <taxon>Stylosanthes</taxon>
    </lineage>
</organism>
<sequence>TMDQIAHGYVASRPTDDAVYRPSPPLQPYPNHSQPCQEFQYYQPSQQSFLHRNSNISCPHRIARRTTSHHCSRCILRLHGLSHITNPPSAITHRLRSPSRTIRHIRLSAHGHSGYRGIAIRPLAAHHHISTIVRRTRATGTR</sequence>
<keyword evidence="2" id="KW-1185">Reference proteome</keyword>
<feature type="non-terminal residue" evidence="1">
    <location>
        <position position="1"/>
    </location>
</feature>
<gene>
    <name evidence="1" type="ORF">PIB30_048392</name>
</gene>
<name>A0ABU6YED2_9FABA</name>
<dbReference type="Proteomes" id="UP001341840">
    <property type="component" value="Unassembled WGS sequence"/>
</dbReference>
<comment type="caution">
    <text evidence="1">The sequence shown here is derived from an EMBL/GenBank/DDBJ whole genome shotgun (WGS) entry which is preliminary data.</text>
</comment>
<dbReference type="EMBL" id="JASCZI010241972">
    <property type="protein sequence ID" value="MED6208772.1"/>
    <property type="molecule type" value="Genomic_DNA"/>
</dbReference>
<reference evidence="1 2" key="1">
    <citation type="journal article" date="2023" name="Plants (Basel)">
        <title>Bridging the Gap: Combining Genomics and Transcriptomics Approaches to Understand Stylosanthes scabra, an Orphan Legume from the Brazilian Caatinga.</title>
        <authorList>
            <person name="Ferreira-Neto J.R.C."/>
            <person name="da Silva M.D."/>
            <person name="Binneck E."/>
            <person name="de Melo N.F."/>
            <person name="da Silva R.H."/>
            <person name="de Melo A.L.T.M."/>
            <person name="Pandolfi V."/>
            <person name="Bustamante F.O."/>
            <person name="Brasileiro-Vidal A.C."/>
            <person name="Benko-Iseppon A.M."/>
        </authorList>
    </citation>
    <scope>NUCLEOTIDE SEQUENCE [LARGE SCALE GENOMIC DNA]</scope>
    <source>
        <tissue evidence="1">Leaves</tissue>
    </source>
</reference>